<dbReference type="RefSeq" id="WP_071501715.1">
    <property type="nucleotide sequence ID" value="NZ_MORL01000001.1"/>
</dbReference>
<comment type="caution">
    <text evidence="4">The sequence shown here is derived from an EMBL/GenBank/DDBJ whole genome shotgun (WGS) entry which is preliminary data.</text>
</comment>
<dbReference type="Proteomes" id="UP000181790">
    <property type="component" value="Unassembled WGS sequence"/>
</dbReference>
<dbReference type="Gene3D" id="1.10.443.10">
    <property type="entry name" value="Intergrase catalytic core"/>
    <property type="match status" value="1"/>
</dbReference>
<dbReference type="CDD" id="cd00397">
    <property type="entry name" value="DNA_BRE_C"/>
    <property type="match status" value="1"/>
</dbReference>
<dbReference type="InterPro" id="IPR013762">
    <property type="entry name" value="Integrase-like_cat_sf"/>
</dbReference>
<evidence type="ECO:0000259" key="3">
    <source>
        <dbReference type="PROSITE" id="PS51898"/>
    </source>
</evidence>
<evidence type="ECO:0000256" key="1">
    <source>
        <dbReference type="ARBA" id="ARBA00023172"/>
    </source>
</evidence>
<organism evidence="4 5">
    <name type="scientific">Arsenicibacter rosenii</name>
    <dbReference type="NCBI Taxonomy" id="1750698"/>
    <lineage>
        <taxon>Bacteria</taxon>
        <taxon>Pseudomonadati</taxon>
        <taxon>Bacteroidota</taxon>
        <taxon>Cytophagia</taxon>
        <taxon>Cytophagales</taxon>
        <taxon>Spirosomataceae</taxon>
        <taxon>Arsenicibacter</taxon>
    </lineage>
</organism>
<keyword evidence="1" id="KW-0233">DNA recombination</keyword>
<name>A0A1S2VR00_9BACT</name>
<dbReference type="GO" id="GO:0015074">
    <property type="term" value="P:DNA integration"/>
    <property type="evidence" value="ECO:0007669"/>
    <property type="project" value="InterPro"/>
</dbReference>
<dbReference type="AlphaFoldDB" id="A0A1S2VR00"/>
<protein>
    <recommendedName>
        <fullName evidence="3">Tyr recombinase domain-containing protein</fullName>
    </recommendedName>
</protein>
<evidence type="ECO:0000256" key="2">
    <source>
        <dbReference type="SAM" id="MobiDB-lite"/>
    </source>
</evidence>
<evidence type="ECO:0000313" key="5">
    <source>
        <dbReference type="Proteomes" id="UP000181790"/>
    </source>
</evidence>
<dbReference type="Pfam" id="PF00589">
    <property type="entry name" value="Phage_integrase"/>
    <property type="match status" value="1"/>
</dbReference>
<dbReference type="GO" id="GO:0006310">
    <property type="term" value="P:DNA recombination"/>
    <property type="evidence" value="ECO:0007669"/>
    <property type="project" value="UniProtKB-KW"/>
</dbReference>
<proteinExistence type="predicted"/>
<dbReference type="EMBL" id="MORL01000001">
    <property type="protein sequence ID" value="OIN61213.1"/>
    <property type="molecule type" value="Genomic_DNA"/>
</dbReference>
<dbReference type="InterPro" id="IPR002104">
    <property type="entry name" value="Integrase_catalytic"/>
</dbReference>
<gene>
    <name evidence="4" type="ORF">BLX24_03895</name>
</gene>
<sequence>MEFLTTEENETALSRISNPTHRVQWLLMADAGLRVTEVCTLRWTDIDVRKKVIKVRSLKKRSDRQTEDSDGPRTGVKAGPQKTREIPMSARLYQALTDFVQKKGKGSGYVFPGNSDPAKPITRIAVNKWMKELATENPRSATYSSPQAQAYVCYQTSCSGG</sequence>
<feature type="region of interest" description="Disordered" evidence="2">
    <location>
        <begin position="57"/>
        <end position="87"/>
    </location>
</feature>
<dbReference type="SUPFAM" id="SSF56349">
    <property type="entry name" value="DNA breaking-rejoining enzymes"/>
    <property type="match status" value="1"/>
</dbReference>
<dbReference type="GO" id="GO:0003677">
    <property type="term" value="F:DNA binding"/>
    <property type="evidence" value="ECO:0007669"/>
    <property type="project" value="InterPro"/>
</dbReference>
<keyword evidence="5" id="KW-1185">Reference proteome</keyword>
<dbReference type="PROSITE" id="PS51898">
    <property type="entry name" value="TYR_RECOMBINASE"/>
    <property type="match status" value="1"/>
</dbReference>
<reference evidence="4 5" key="1">
    <citation type="submission" date="2016-10" db="EMBL/GenBank/DDBJ databases">
        <title>Arsenicibacter rosenii gen. nov., sp. nov., an efficient arsenic-methylating bacterium isolated from an arsenic-contaminated paddy soil.</title>
        <authorList>
            <person name="Huang K."/>
        </authorList>
    </citation>
    <scope>NUCLEOTIDE SEQUENCE [LARGE SCALE GENOMIC DNA]</scope>
    <source>
        <strain evidence="4 5">SM-1</strain>
    </source>
</reference>
<feature type="domain" description="Tyr recombinase" evidence="3">
    <location>
        <begin position="1"/>
        <end position="161"/>
    </location>
</feature>
<dbReference type="OrthoDB" id="9801717at2"/>
<dbReference type="InterPro" id="IPR011010">
    <property type="entry name" value="DNA_brk_join_enz"/>
</dbReference>
<evidence type="ECO:0000313" key="4">
    <source>
        <dbReference type="EMBL" id="OIN61213.1"/>
    </source>
</evidence>
<accession>A0A1S2VR00</accession>